<accession>A0A4Y7Q939</accession>
<name>A0A4Y7Q939_9AGAM</name>
<dbReference type="InterPro" id="IPR050198">
    <property type="entry name" value="Non-receptor_tyrosine_kinases"/>
</dbReference>
<keyword evidence="5" id="KW-1185">Reference proteome</keyword>
<dbReference type="Pfam" id="PF07714">
    <property type="entry name" value="PK_Tyr_Ser-Thr"/>
    <property type="match status" value="1"/>
</dbReference>
<dbReference type="InterPro" id="IPR000719">
    <property type="entry name" value="Prot_kinase_dom"/>
</dbReference>
<dbReference type="InterPro" id="IPR008266">
    <property type="entry name" value="Tyr_kinase_AS"/>
</dbReference>
<evidence type="ECO:0000259" key="3">
    <source>
        <dbReference type="PROSITE" id="PS50011"/>
    </source>
</evidence>
<protein>
    <submittedName>
        <fullName evidence="4">Kinase-like protein</fullName>
    </submittedName>
</protein>
<dbReference type="PANTHER" id="PTHR24418">
    <property type="entry name" value="TYROSINE-PROTEIN KINASE"/>
    <property type="match status" value="1"/>
</dbReference>
<dbReference type="GO" id="GO:0004672">
    <property type="term" value="F:protein kinase activity"/>
    <property type="evidence" value="ECO:0007669"/>
    <property type="project" value="InterPro"/>
</dbReference>
<keyword evidence="4" id="KW-0808">Transferase</keyword>
<organism evidence="4 5">
    <name type="scientific">Rickenella mellea</name>
    <dbReference type="NCBI Taxonomy" id="50990"/>
    <lineage>
        <taxon>Eukaryota</taxon>
        <taxon>Fungi</taxon>
        <taxon>Dikarya</taxon>
        <taxon>Basidiomycota</taxon>
        <taxon>Agaricomycotina</taxon>
        <taxon>Agaricomycetes</taxon>
        <taxon>Hymenochaetales</taxon>
        <taxon>Rickenellaceae</taxon>
        <taxon>Rickenella</taxon>
    </lineage>
</organism>
<dbReference type="PROSITE" id="PS50011">
    <property type="entry name" value="PROTEIN_KINASE_DOM"/>
    <property type="match status" value="1"/>
</dbReference>
<dbReference type="Gene3D" id="1.10.510.10">
    <property type="entry name" value="Transferase(Phosphotransferase) domain 1"/>
    <property type="match status" value="1"/>
</dbReference>
<keyword evidence="4" id="KW-0418">Kinase</keyword>
<dbReference type="PROSITE" id="PS00109">
    <property type="entry name" value="PROTEIN_KINASE_TYR"/>
    <property type="match status" value="1"/>
</dbReference>
<proteinExistence type="predicted"/>
<keyword evidence="2" id="KW-0067">ATP-binding</keyword>
<evidence type="ECO:0000256" key="2">
    <source>
        <dbReference type="ARBA" id="ARBA00022840"/>
    </source>
</evidence>
<dbReference type="VEuPathDB" id="FungiDB:BD410DRAFT_838883"/>
<sequence length="279" mass="31072">MPAAGPDLTGQVVGISIRPVAEGGMGNVYHGTWRDRTKTPSVLALKFFRGAHLPKKRQTVERRLAREAGVWASLRHSNILSFYGTITGIEPYPEARAMISPWLSNGHIMDYITQHPGVNRAMLVAQVARGMEYLHHKRVVHGDFRGHNILIDKDGNAVISDFGRANIIDDEDYSTQLIAKAAWTAPELLIYEGPVPISFATDIWALGITVIEIFIGKMPWDKLKPAQIIVATLSGKQPRHTDFPQVPPLHWKALAGCWDESPATRPTAIMMRERLARFS</sequence>
<evidence type="ECO:0000256" key="1">
    <source>
        <dbReference type="ARBA" id="ARBA00022741"/>
    </source>
</evidence>
<reference evidence="4 5" key="1">
    <citation type="submission" date="2018-06" db="EMBL/GenBank/DDBJ databases">
        <title>A transcriptomic atlas of mushroom development highlights an independent origin of complex multicellularity.</title>
        <authorList>
            <consortium name="DOE Joint Genome Institute"/>
            <person name="Krizsan K."/>
            <person name="Almasi E."/>
            <person name="Merenyi Z."/>
            <person name="Sahu N."/>
            <person name="Viragh M."/>
            <person name="Koszo T."/>
            <person name="Mondo S."/>
            <person name="Kiss B."/>
            <person name="Balint B."/>
            <person name="Kues U."/>
            <person name="Barry K."/>
            <person name="Hegedus J.C."/>
            <person name="Henrissat B."/>
            <person name="Johnson J."/>
            <person name="Lipzen A."/>
            <person name="Ohm R."/>
            <person name="Nagy I."/>
            <person name="Pangilinan J."/>
            <person name="Yan J."/>
            <person name="Xiong Y."/>
            <person name="Grigoriev I.V."/>
            <person name="Hibbett D.S."/>
            <person name="Nagy L.G."/>
        </authorList>
    </citation>
    <scope>NUCLEOTIDE SEQUENCE [LARGE SCALE GENOMIC DNA]</scope>
    <source>
        <strain evidence="4 5">SZMC22713</strain>
    </source>
</reference>
<gene>
    <name evidence="4" type="ORF">BD410DRAFT_838883</name>
</gene>
<dbReference type="SUPFAM" id="SSF56112">
    <property type="entry name" value="Protein kinase-like (PK-like)"/>
    <property type="match status" value="1"/>
</dbReference>
<feature type="domain" description="Protein kinase" evidence="3">
    <location>
        <begin position="14"/>
        <end position="278"/>
    </location>
</feature>
<dbReference type="InterPro" id="IPR011009">
    <property type="entry name" value="Kinase-like_dom_sf"/>
</dbReference>
<dbReference type="STRING" id="50990.A0A4Y7Q939"/>
<dbReference type="AlphaFoldDB" id="A0A4Y7Q939"/>
<dbReference type="Proteomes" id="UP000294933">
    <property type="component" value="Unassembled WGS sequence"/>
</dbReference>
<dbReference type="InterPro" id="IPR001245">
    <property type="entry name" value="Ser-Thr/Tyr_kinase_cat_dom"/>
</dbReference>
<dbReference type="GO" id="GO:0005524">
    <property type="term" value="F:ATP binding"/>
    <property type="evidence" value="ECO:0007669"/>
    <property type="project" value="UniProtKB-KW"/>
</dbReference>
<dbReference type="OrthoDB" id="3260205at2759"/>
<keyword evidence="1" id="KW-0547">Nucleotide-binding</keyword>
<dbReference type="EMBL" id="ML170170">
    <property type="protein sequence ID" value="TDL23379.1"/>
    <property type="molecule type" value="Genomic_DNA"/>
</dbReference>
<evidence type="ECO:0000313" key="4">
    <source>
        <dbReference type="EMBL" id="TDL23379.1"/>
    </source>
</evidence>
<evidence type="ECO:0000313" key="5">
    <source>
        <dbReference type="Proteomes" id="UP000294933"/>
    </source>
</evidence>